<dbReference type="Proteomes" id="UP000494115">
    <property type="component" value="Unassembled WGS sequence"/>
</dbReference>
<reference evidence="1 2" key="1">
    <citation type="submission" date="2020-04" db="EMBL/GenBank/DDBJ databases">
        <authorList>
            <person name="De Canck E."/>
        </authorList>
    </citation>
    <scope>NUCLEOTIDE SEQUENCE [LARGE SCALE GENOMIC DNA]</scope>
    <source>
        <strain evidence="1 2">LMG 28138</strain>
    </source>
</reference>
<dbReference type="EMBL" id="CADIKM010000018">
    <property type="protein sequence ID" value="CAB3793932.1"/>
    <property type="molecule type" value="Genomic_DNA"/>
</dbReference>
<sequence length="66" mass="7327">MGQSPQAIAHRLDWNEATDVVIVPDDQASHSFDLPCTQRNPRVLPGFIAVPSYKFEMAGGVRRFVS</sequence>
<dbReference type="AlphaFoldDB" id="A0A6S7BBM1"/>
<accession>A0A6S7BBM1</accession>
<evidence type="ECO:0000313" key="1">
    <source>
        <dbReference type="EMBL" id="CAB3793932.1"/>
    </source>
</evidence>
<protein>
    <submittedName>
        <fullName evidence="1">Uncharacterized protein</fullName>
    </submittedName>
</protein>
<proteinExistence type="predicted"/>
<organism evidence="1 2">
    <name type="scientific">Pararobbsia alpina</name>
    <dbReference type="NCBI Taxonomy" id="621374"/>
    <lineage>
        <taxon>Bacteria</taxon>
        <taxon>Pseudomonadati</taxon>
        <taxon>Pseudomonadota</taxon>
        <taxon>Betaproteobacteria</taxon>
        <taxon>Burkholderiales</taxon>
        <taxon>Burkholderiaceae</taxon>
        <taxon>Pararobbsia</taxon>
    </lineage>
</organism>
<keyword evidence="2" id="KW-1185">Reference proteome</keyword>
<gene>
    <name evidence="1" type="ORF">LMG28138_03608</name>
</gene>
<evidence type="ECO:0000313" key="2">
    <source>
        <dbReference type="Proteomes" id="UP000494115"/>
    </source>
</evidence>
<name>A0A6S7BBM1_9BURK</name>